<dbReference type="Pfam" id="PF01863">
    <property type="entry name" value="YgjP-like"/>
    <property type="match status" value="2"/>
</dbReference>
<gene>
    <name evidence="2" type="ORF">HGO97_008550</name>
</gene>
<accession>A0ABS6D3W9</accession>
<dbReference type="CDD" id="cd07344">
    <property type="entry name" value="M48_yhfN_like"/>
    <property type="match status" value="1"/>
</dbReference>
<keyword evidence="3" id="KW-1185">Reference proteome</keyword>
<feature type="domain" description="YgjP-like metallopeptidase" evidence="1">
    <location>
        <begin position="76"/>
        <end position="175"/>
    </location>
</feature>
<reference evidence="2 3" key="1">
    <citation type="submission" date="2021-06" db="EMBL/GenBank/DDBJ databases">
        <title>Faecalicatena sp. nov. isolated from porcine feces.</title>
        <authorList>
            <person name="Oh B.S."/>
            <person name="Lee J.H."/>
        </authorList>
    </citation>
    <scope>NUCLEOTIDE SEQUENCE [LARGE SCALE GENOMIC DNA]</scope>
    <source>
        <strain evidence="2 3">AGMB00832</strain>
    </source>
</reference>
<dbReference type="PANTHER" id="PTHR30399:SF1">
    <property type="entry name" value="UTP PYROPHOSPHATASE"/>
    <property type="match status" value="1"/>
</dbReference>
<feature type="domain" description="YgjP-like metallopeptidase" evidence="1">
    <location>
        <begin position="15"/>
        <end position="66"/>
    </location>
</feature>
<dbReference type="EMBL" id="JABACJ020000006">
    <property type="protein sequence ID" value="MBU3875861.1"/>
    <property type="molecule type" value="Genomic_DNA"/>
</dbReference>
<evidence type="ECO:0000259" key="1">
    <source>
        <dbReference type="Pfam" id="PF01863"/>
    </source>
</evidence>
<comment type="caution">
    <text evidence="2">The sequence shown here is derived from an EMBL/GenBank/DDBJ whole genome shotgun (WGS) entry which is preliminary data.</text>
</comment>
<proteinExistence type="predicted"/>
<dbReference type="InterPro" id="IPR002725">
    <property type="entry name" value="YgjP-like_metallopeptidase"/>
</dbReference>
<name>A0ABS6D3W9_9FIRM</name>
<evidence type="ECO:0000313" key="3">
    <source>
        <dbReference type="Proteomes" id="UP000723714"/>
    </source>
</evidence>
<protein>
    <submittedName>
        <fullName evidence="2">M48 family metallopeptidase</fullName>
    </submittedName>
</protein>
<evidence type="ECO:0000313" key="2">
    <source>
        <dbReference type="EMBL" id="MBU3875861.1"/>
    </source>
</evidence>
<organism evidence="2 3">
    <name type="scientific">Faecalicatena faecalis</name>
    <dbReference type="NCBI Taxonomy" id="2726362"/>
    <lineage>
        <taxon>Bacteria</taxon>
        <taxon>Bacillati</taxon>
        <taxon>Bacillota</taxon>
        <taxon>Clostridia</taxon>
        <taxon>Lachnospirales</taxon>
        <taxon>Lachnospiraceae</taxon>
        <taxon>Faecalicatena</taxon>
    </lineage>
</organism>
<dbReference type="PANTHER" id="PTHR30399">
    <property type="entry name" value="UNCHARACTERIZED PROTEIN YGJP"/>
    <property type="match status" value="1"/>
</dbReference>
<dbReference type="Proteomes" id="UP000723714">
    <property type="component" value="Unassembled WGS sequence"/>
</dbReference>
<dbReference type="RefSeq" id="WP_216240890.1">
    <property type="nucleotide sequence ID" value="NZ_JABACJ020000006.1"/>
</dbReference>
<sequence length="184" mass="21737">MNHPFEYEIIYSNRKTLAVQITPDGTVKVRAPRRCPNSTINHFLQEKQSWILKYVNKAKQNPLSEKPPLPPSERNRYIKIARDIFTQKTAYYAGIMHVTYGRISIREQKTRWGSCSSEGNLNYNWRLIFAPEEVLNYIVVHELAHRREMNHSKAFYAVIESILPEYKKAQKWLRDNGRSLWTVV</sequence>
<dbReference type="InterPro" id="IPR053136">
    <property type="entry name" value="UTP_pyrophosphatase-like"/>
</dbReference>